<keyword evidence="2" id="KW-1185">Reference proteome</keyword>
<dbReference type="KEGG" id="mcak:MCCS_14270"/>
<dbReference type="EMBL" id="CP021059">
    <property type="protein sequence ID" value="ARQ07068.1"/>
    <property type="molecule type" value="Genomic_DNA"/>
</dbReference>
<proteinExistence type="predicted"/>
<sequence>MDYEELWEELKSCLEETTRNFSGTKAEEADKMLEFMFELEMERIGDEYESEIQKNVERIERANKQCI</sequence>
<name>A0A1W7ABT7_9STAP</name>
<evidence type="ECO:0000313" key="2">
    <source>
        <dbReference type="Proteomes" id="UP000194154"/>
    </source>
</evidence>
<dbReference type="STRING" id="1855823.MCCS_14270"/>
<dbReference type="RefSeq" id="WP_086042695.1">
    <property type="nucleotide sequence ID" value="NZ_CBCRZA010000002.1"/>
</dbReference>
<evidence type="ECO:0000313" key="1">
    <source>
        <dbReference type="EMBL" id="ARQ07068.1"/>
    </source>
</evidence>
<dbReference type="GeneID" id="35295543"/>
<dbReference type="AlphaFoldDB" id="A0A1W7ABT7"/>
<protein>
    <submittedName>
        <fullName evidence="1">Uncharacterized protein</fullName>
    </submittedName>
</protein>
<dbReference type="Proteomes" id="UP000194154">
    <property type="component" value="Chromosome"/>
</dbReference>
<organism evidence="1 2">
    <name type="scientific">Macrococcoides canis</name>
    <dbReference type="NCBI Taxonomy" id="1855823"/>
    <lineage>
        <taxon>Bacteria</taxon>
        <taxon>Bacillati</taxon>
        <taxon>Bacillota</taxon>
        <taxon>Bacilli</taxon>
        <taxon>Bacillales</taxon>
        <taxon>Staphylococcaceae</taxon>
        <taxon>Macrococcoides</taxon>
    </lineage>
</organism>
<accession>A0A1W7ABT7</accession>
<gene>
    <name evidence="1" type="ORF">MCCS_14270</name>
</gene>
<reference evidence="1 2" key="1">
    <citation type="journal article" date="2017" name="Int. J. Syst. Evol. Microbiol.">
        <title>Macrococcus canis sp. nov., a skin bacterium associated with infections in dogs.</title>
        <authorList>
            <person name="Gobeli Brawand S."/>
            <person name="Cotting K."/>
            <person name="Gomez-Sanz E."/>
            <person name="Collaud A."/>
            <person name="Thomann A."/>
            <person name="Brodard I."/>
            <person name="Rodriguez-Campos S."/>
            <person name="Strauss C."/>
            <person name="Perreten V."/>
        </authorList>
    </citation>
    <scope>NUCLEOTIDE SEQUENCE [LARGE SCALE GENOMIC DNA]</scope>
    <source>
        <strain evidence="1 2">KM45013</strain>
    </source>
</reference>